<dbReference type="EMBL" id="AUBJ02000001">
    <property type="protein sequence ID" value="MCP2331573.1"/>
    <property type="molecule type" value="Genomic_DNA"/>
</dbReference>
<keyword evidence="1" id="KW-0175">Coiled coil</keyword>
<accession>A0ABT1JHB5</accession>
<evidence type="ECO:0000313" key="2">
    <source>
        <dbReference type="EMBL" id="MCP2331573.1"/>
    </source>
</evidence>
<reference evidence="2 3" key="1">
    <citation type="submission" date="2022-06" db="EMBL/GenBank/DDBJ databases">
        <title>Genomic Encyclopedia of Type Strains, Phase I: the one thousand microbial genomes (KMG-I) project.</title>
        <authorList>
            <person name="Kyrpides N."/>
        </authorList>
    </citation>
    <scope>NUCLEOTIDE SEQUENCE [LARGE SCALE GENOMIC DNA]</scope>
    <source>
        <strain evidence="2 3">DSM 43889</strain>
    </source>
</reference>
<name>A0ABT1JHB5_ACTCY</name>
<evidence type="ECO:0000256" key="1">
    <source>
        <dbReference type="SAM" id="Coils"/>
    </source>
</evidence>
<dbReference type="Proteomes" id="UP000791080">
    <property type="component" value="Unassembled WGS sequence"/>
</dbReference>
<organism evidence="2 3">
    <name type="scientific">Actinoalloteichus caeruleus DSM 43889</name>
    <dbReference type="NCBI Taxonomy" id="1120930"/>
    <lineage>
        <taxon>Bacteria</taxon>
        <taxon>Bacillati</taxon>
        <taxon>Actinomycetota</taxon>
        <taxon>Actinomycetes</taxon>
        <taxon>Pseudonocardiales</taxon>
        <taxon>Pseudonocardiaceae</taxon>
        <taxon>Actinoalloteichus</taxon>
        <taxon>Actinoalloteichus cyanogriseus</taxon>
    </lineage>
</organism>
<feature type="coiled-coil region" evidence="1">
    <location>
        <begin position="40"/>
        <end position="67"/>
    </location>
</feature>
<keyword evidence="3" id="KW-1185">Reference proteome</keyword>
<dbReference type="InterPro" id="IPR021522">
    <property type="entry name" value="MctB"/>
</dbReference>
<protein>
    <submittedName>
        <fullName evidence="2">Copper transport outer membrane protein, MctB</fullName>
    </submittedName>
</protein>
<comment type="caution">
    <text evidence="2">The sequence shown here is derived from an EMBL/GenBank/DDBJ whole genome shotgun (WGS) entry which is preliminary data.</text>
</comment>
<proteinExistence type="predicted"/>
<sequence>MSPSRYRMLTATSVLLALAAGVVVGAGASGMRASGAPSSGAELAERVAELEAERAELRERLGGAEEFGASVGPLVVRDVLAGRSVLLVTTGDVEDAEASSVAALVEAAGGRVAGGVGMTEDLVDGRRADQLRELARRLLPAGASLPAGGDPGSLAGALLASLLVVDPVTGEPRSEEVEREVALTALAEAGFLRASEPVPPAELVLVLTGAGVGTAAGDVTGGTVRERSQLLRAVVSELARVGRGVVVAGPPASADADGLVGVVRTDAGTRTRVSTVDTLGGGEGSAVAVLALRAAWEGEVGHFGGAGNAGRRSPLAPGT</sequence>
<dbReference type="RefSeq" id="WP_155886138.1">
    <property type="nucleotide sequence ID" value="NZ_AUBJ02000001.1"/>
</dbReference>
<evidence type="ECO:0000313" key="3">
    <source>
        <dbReference type="Proteomes" id="UP000791080"/>
    </source>
</evidence>
<dbReference type="Pfam" id="PF11382">
    <property type="entry name" value="MctB"/>
    <property type="match status" value="1"/>
</dbReference>
<gene>
    <name evidence="2" type="ORF">G443_001843</name>
</gene>